<comment type="function">
    <text evidence="1">Involved in the catabolism of quinolinic acid (QA).</text>
</comment>
<dbReference type="EC" id="2.4.2.19" evidence="5"/>
<dbReference type="InterPro" id="IPR036068">
    <property type="entry name" value="Nicotinate_pribotase-like_C"/>
</dbReference>
<feature type="binding site" evidence="13">
    <location>
        <position position="98"/>
    </location>
    <ligand>
        <name>substrate</name>
    </ligand>
</feature>
<feature type="binding site" evidence="13">
    <location>
        <position position="165"/>
    </location>
    <ligand>
        <name>substrate</name>
    </ligand>
</feature>
<evidence type="ECO:0000259" key="14">
    <source>
        <dbReference type="Pfam" id="PF01729"/>
    </source>
</evidence>
<evidence type="ECO:0000256" key="6">
    <source>
        <dbReference type="ARBA" id="ARBA00022642"/>
    </source>
</evidence>
<dbReference type="PANTHER" id="PTHR32179">
    <property type="entry name" value="NICOTINATE-NUCLEOTIDE PYROPHOSPHORYLASE [CARBOXYLATING]"/>
    <property type="match status" value="1"/>
</dbReference>
<evidence type="ECO:0000256" key="7">
    <source>
        <dbReference type="ARBA" id="ARBA00022676"/>
    </source>
</evidence>
<dbReference type="InterPro" id="IPR013785">
    <property type="entry name" value="Aldolase_TIM"/>
</dbReference>
<dbReference type="AlphaFoldDB" id="A0A841H444"/>
<evidence type="ECO:0000256" key="11">
    <source>
        <dbReference type="ARBA" id="ARBA00069173"/>
    </source>
</evidence>
<protein>
    <recommendedName>
        <fullName evidence="11">Probable nicotinate-nucleotide pyrophosphorylase [carboxylating]</fullName>
        <ecNumber evidence="5">2.4.2.19</ecNumber>
    </recommendedName>
    <alternativeName>
        <fullName evidence="9">Quinolinate phosphoribosyltransferase [decarboxylating]</fullName>
    </alternativeName>
</protein>
<dbReference type="Proteomes" id="UP000582837">
    <property type="component" value="Unassembled WGS sequence"/>
</dbReference>
<dbReference type="InterPro" id="IPR002638">
    <property type="entry name" value="Quinolinate_PRibosylTrfase_C"/>
</dbReference>
<dbReference type="PIRSF" id="PIRSF006250">
    <property type="entry name" value="NadC_ModD"/>
    <property type="match status" value="1"/>
</dbReference>
<evidence type="ECO:0000256" key="3">
    <source>
        <dbReference type="ARBA" id="ARBA00009400"/>
    </source>
</evidence>
<dbReference type="InterPro" id="IPR022412">
    <property type="entry name" value="Quinolinate_PRibosylTrfase_N"/>
</dbReference>
<proteinExistence type="inferred from homology"/>
<dbReference type="GO" id="GO:0009435">
    <property type="term" value="P:NAD+ biosynthetic process"/>
    <property type="evidence" value="ECO:0007669"/>
    <property type="project" value="UniProtKB-UniPathway"/>
</dbReference>
<dbReference type="GO" id="GO:0005737">
    <property type="term" value="C:cytoplasm"/>
    <property type="evidence" value="ECO:0007669"/>
    <property type="project" value="TreeGrafter"/>
</dbReference>
<dbReference type="PANTHER" id="PTHR32179:SF3">
    <property type="entry name" value="NICOTINATE-NUCLEOTIDE PYROPHOSPHORYLASE [CARBOXYLATING]"/>
    <property type="match status" value="1"/>
</dbReference>
<dbReference type="NCBIfam" id="TIGR00078">
    <property type="entry name" value="nadC"/>
    <property type="match status" value="1"/>
</dbReference>
<keyword evidence="8 12" id="KW-0808">Transferase</keyword>
<evidence type="ECO:0000256" key="9">
    <source>
        <dbReference type="ARBA" id="ARBA00033102"/>
    </source>
</evidence>
<feature type="binding site" evidence="13">
    <location>
        <position position="155"/>
    </location>
    <ligand>
        <name>substrate</name>
    </ligand>
</feature>
<dbReference type="UniPathway" id="UPA00253">
    <property type="reaction ID" value="UER00331"/>
</dbReference>
<evidence type="ECO:0000256" key="5">
    <source>
        <dbReference type="ARBA" id="ARBA00011944"/>
    </source>
</evidence>
<dbReference type="InterPro" id="IPR004393">
    <property type="entry name" value="NadC"/>
</dbReference>
<dbReference type="InterPro" id="IPR027277">
    <property type="entry name" value="NadC/ModD"/>
</dbReference>
<dbReference type="InterPro" id="IPR037128">
    <property type="entry name" value="Quinolinate_PRibosylTase_N_sf"/>
</dbReference>
<feature type="domain" description="Quinolinate phosphoribosyl transferase N-terminal" evidence="15">
    <location>
        <begin position="23"/>
        <end position="108"/>
    </location>
</feature>
<dbReference type="GO" id="GO:0034213">
    <property type="term" value="P:quinolinate catabolic process"/>
    <property type="evidence" value="ECO:0007669"/>
    <property type="project" value="TreeGrafter"/>
</dbReference>
<evidence type="ECO:0000313" key="16">
    <source>
        <dbReference type="EMBL" id="MBB6072748.1"/>
    </source>
</evidence>
<evidence type="ECO:0000313" key="17">
    <source>
        <dbReference type="Proteomes" id="UP000582837"/>
    </source>
</evidence>
<feature type="binding site" evidence="13">
    <location>
        <begin position="263"/>
        <end position="265"/>
    </location>
    <ligand>
        <name>substrate</name>
    </ligand>
</feature>
<evidence type="ECO:0000256" key="4">
    <source>
        <dbReference type="ARBA" id="ARBA00011218"/>
    </source>
</evidence>
<reference evidence="16 17" key="1">
    <citation type="submission" date="2020-08" db="EMBL/GenBank/DDBJ databases">
        <title>Genomic Encyclopedia of Type Strains, Phase IV (KMG-IV): sequencing the most valuable type-strain genomes for metagenomic binning, comparative biology and taxonomic classification.</title>
        <authorList>
            <person name="Goeker M."/>
        </authorList>
    </citation>
    <scope>NUCLEOTIDE SEQUENCE [LARGE SCALE GENOMIC DNA]</scope>
    <source>
        <strain evidence="16 17">DSM 29007</strain>
    </source>
</reference>
<evidence type="ECO:0000256" key="10">
    <source>
        <dbReference type="ARBA" id="ARBA00047445"/>
    </source>
</evidence>
<feature type="binding site" evidence="13">
    <location>
        <begin position="242"/>
        <end position="244"/>
    </location>
    <ligand>
        <name>substrate</name>
    </ligand>
</feature>
<keyword evidence="7 12" id="KW-0328">Glycosyltransferase</keyword>
<evidence type="ECO:0000256" key="1">
    <source>
        <dbReference type="ARBA" id="ARBA00003237"/>
    </source>
</evidence>
<feature type="binding site" evidence="13">
    <location>
        <position position="216"/>
    </location>
    <ligand>
        <name>substrate</name>
    </ligand>
</feature>
<evidence type="ECO:0000259" key="15">
    <source>
        <dbReference type="Pfam" id="PF02749"/>
    </source>
</evidence>
<dbReference type="RefSeq" id="WP_170038754.1">
    <property type="nucleotide sequence ID" value="NZ_JABDTL010000002.1"/>
</dbReference>
<dbReference type="GO" id="GO:0004514">
    <property type="term" value="F:nicotinate-nucleotide diphosphorylase (carboxylating) activity"/>
    <property type="evidence" value="ECO:0007669"/>
    <property type="project" value="UniProtKB-EC"/>
</dbReference>
<comment type="catalytic activity">
    <reaction evidence="10">
        <text>nicotinate beta-D-ribonucleotide + CO2 + diphosphate = quinolinate + 5-phospho-alpha-D-ribose 1-diphosphate + 2 H(+)</text>
        <dbReference type="Rhea" id="RHEA:12733"/>
        <dbReference type="ChEBI" id="CHEBI:15378"/>
        <dbReference type="ChEBI" id="CHEBI:16526"/>
        <dbReference type="ChEBI" id="CHEBI:29959"/>
        <dbReference type="ChEBI" id="CHEBI:33019"/>
        <dbReference type="ChEBI" id="CHEBI:57502"/>
        <dbReference type="ChEBI" id="CHEBI:58017"/>
        <dbReference type="EC" id="2.4.2.19"/>
    </reaction>
</comment>
<organism evidence="16 17">
    <name type="scientific">Longimicrobium terrae</name>
    <dbReference type="NCBI Taxonomy" id="1639882"/>
    <lineage>
        <taxon>Bacteria</taxon>
        <taxon>Pseudomonadati</taxon>
        <taxon>Gemmatimonadota</taxon>
        <taxon>Longimicrobiia</taxon>
        <taxon>Longimicrobiales</taxon>
        <taxon>Longimicrobiaceae</taxon>
        <taxon>Longimicrobium</taxon>
    </lineage>
</organism>
<evidence type="ECO:0000256" key="12">
    <source>
        <dbReference type="PIRNR" id="PIRNR006250"/>
    </source>
</evidence>
<comment type="subunit">
    <text evidence="4">Hexamer formed by 3 homodimers.</text>
</comment>
<evidence type="ECO:0000256" key="13">
    <source>
        <dbReference type="PIRSR" id="PIRSR006250-1"/>
    </source>
</evidence>
<dbReference type="Pfam" id="PF02749">
    <property type="entry name" value="QRPTase_N"/>
    <property type="match status" value="1"/>
</dbReference>
<name>A0A841H444_9BACT</name>
<dbReference type="SUPFAM" id="SSF54675">
    <property type="entry name" value="Nicotinate/Quinolinate PRTase N-terminal domain-like"/>
    <property type="match status" value="1"/>
</dbReference>
<gene>
    <name evidence="16" type="ORF">HNQ61_004411</name>
</gene>
<evidence type="ECO:0000256" key="8">
    <source>
        <dbReference type="ARBA" id="ARBA00022679"/>
    </source>
</evidence>
<dbReference type="Pfam" id="PF01729">
    <property type="entry name" value="QRPTase_C"/>
    <property type="match status" value="1"/>
</dbReference>
<dbReference type="FunFam" id="3.20.20.70:FF:000030">
    <property type="entry name" value="Nicotinate-nucleotide pyrophosphorylase, carboxylating"/>
    <property type="match status" value="1"/>
</dbReference>
<comment type="caution">
    <text evidence="16">The sequence shown here is derived from an EMBL/GenBank/DDBJ whole genome shotgun (WGS) entry which is preliminary data.</text>
</comment>
<sequence length="283" mass="29869">MALSAEASALIDAALTEDVGDGDFTTLWTVPEERRAEARIVAKAAGTIAGSEVAVEAFRRVDPSLEIDVSAPDGTALLSGDLAMVIRGSARSILTAERTALNFLQRLSGVATVTHRYVAAVEGTGARVIDTRKTTPGMRLLEKAAVVAGGGANHRVGLHDMVMIKDNHIAAAGGITAAVDAVRARNDRGLRVEVETTTLEEVREALRTGADRIMFDNMSPVLMRQAVEIVHAHDPRPETEASGGITLETIRSYAETGVDFISIGALTHSAPALDLSLQLRAAE</sequence>
<keyword evidence="17" id="KW-1185">Reference proteome</keyword>
<comment type="pathway">
    <text evidence="2">Cofactor biosynthesis; NAD(+) biosynthesis; nicotinate D-ribonucleotide from quinolinate: step 1/1.</text>
</comment>
<dbReference type="Gene3D" id="3.90.1170.20">
    <property type="entry name" value="Quinolinate phosphoribosyl transferase, N-terminal domain"/>
    <property type="match status" value="1"/>
</dbReference>
<dbReference type="Gene3D" id="3.20.20.70">
    <property type="entry name" value="Aldolase class I"/>
    <property type="match status" value="1"/>
</dbReference>
<dbReference type="CDD" id="cd01572">
    <property type="entry name" value="QPRTase"/>
    <property type="match status" value="1"/>
</dbReference>
<comment type="similarity">
    <text evidence="3 12">Belongs to the NadC/ModD family.</text>
</comment>
<dbReference type="EMBL" id="JACHIA010000017">
    <property type="protein sequence ID" value="MBB6072748.1"/>
    <property type="molecule type" value="Genomic_DNA"/>
</dbReference>
<dbReference type="FunFam" id="3.90.1170.20:FF:000001">
    <property type="entry name" value="Nicotinate-nucleotide diphosphorylase (Carboxylating)"/>
    <property type="match status" value="1"/>
</dbReference>
<feature type="binding site" evidence="13">
    <location>
        <position position="195"/>
    </location>
    <ligand>
        <name>substrate</name>
    </ligand>
</feature>
<accession>A0A841H444</accession>
<keyword evidence="6" id="KW-0662">Pyridine nucleotide biosynthesis</keyword>
<evidence type="ECO:0000256" key="2">
    <source>
        <dbReference type="ARBA" id="ARBA00004893"/>
    </source>
</evidence>
<feature type="binding site" evidence="13">
    <location>
        <begin position="131"/>
        <end position="133"/>
    </location>
    <ligand>
        <name>substrate</name>
    </ligand>
</feature>
<dbReference type="SUPFAM" id="SSF51690">
    <property type="entry name" value="Nicotinate/Quinolinate PRTase C-terminal domain-like"/>
    <property type="match status" value="1"/>
</dbReference>
<feature type="domain" description="Quinolinate phosphoribosyl transferase C-terminal" evidence="14">
    <location>
        <begin position="110"/>
        <end position="278"/>
    </location>
</feature>